<evidence type="ECO:0000313" key="1">
    <source>
        <dbReference type="EMBL" id="KAI9451343.1"/>
    </source>
</evidence>
<evidence type="ECO:0000313" key="2">
    <source>
        <dbReference type="Proteomes" id="UP001207468"/>
    </source>
</evidence>
<name>A0ACC0TWA8_9AGAM</name>
<organism evidence="1 2">
    <name type="scientific">Russula earlei</name>
    <dbReference type="NCBI Taxonomy" id="71964"/>
    <lineage>
        <taxon>Eukaryota</taxon>
        <taxon>Fungi</taxon>
        <taxon>Dikarya</taxon>
        <taxon>Basidiomycota</taxon>
        <taxon>Agaricomycotina</taxon>
        <taxon>Agaricomycetes</taxon>
        <taxon>Russulales</taxon>
        <taxon>Russulaceae</taxon>
        <taxon>Russula</taxon>
    </lineage>
</organism>
<keyword evidence="2" id="KW-1185">Reference proteome</keyword>
<dbReference type="Proteomes" id="UP001207468">
    <property type="component" value="Unassembled WGS sequence"/>
</dbReference>
<reference evidence="1" key="1">
    <citation type="submission" date="2021-03" db="EMBL/GenBank/DDBJ databases">
        <title>Evolutionary priming and transition to the ectomycorrhizal habit in an iconic lineage of mushroom-forming fungi: is preadaptation a requirement?</title>
        <authorList>
            <consortium name="DOE Joint Genome Institute"/>
            <person name="Looney B.P."/>
            <person name="Miyauchi S."/>
            <person name="Morin E."/>
            <person name="Drula E."/>
            <person name="Courty P.E."/>
            <person name="Chicoki N."/>
            <person name="Fauchery L."/>
            <person name="Kohler A."/>
            <person name="Kuo A."/>
            <person name="LaButti K."/>
            <person name="Pangilinan J."/>
            <person name="Lipzen A."/>
            <person name="Riley R."/>
            <person name="Andreopoulos W."/>
            <person name="He G."/>
            <person name="Johnson J."/>
            <person name="Barry K.W."/>
            <person name="Grigoriev I.V."/>
            <person name="Nagy L."/>
            <person name="Hibbett D."/>
            <person name="Henrissat B."/>
            <person name="Matheny P.B."/>
            <person name="Labbe J."/>
            <person name="Martin A.F."/>
        </authorList>
    </citation>
    <scope>NUCLEOTIDE SEQUENCE</scope>
    <source>
        <strain evidence="1">BPL698</strain>
    </source>
</reference>
<accession>A0ACC0TWA8</accession>
<proteinExistence type="predicted"/>
<sequence length="305" mass="34100">MARDHSYFIFSQPSSSQSSRVNEDEDETVERAFWQSTPTALEQLREEADDELCHRAPTPVHDHDQDEPEDPLRLSREQSRLMRRTWTTFSSQPTGSVPNDDPDGETRRTTSRSRGRHLRGDHGGSGSGAGAGAGPTDPSCGLPDRYATFGCLKNIEKVCETVDERMRKRKVQKEWSIRMISETARLRGSDEEPDPDEEGGRRPRRDDRDHAVVAWVDAWDDRLCTPPSIEEEEVVPTSASQERYLSLSQAPIGSLDVQCASVDDDHVDKAVNVSMSPISNAISSEGSTPPSGLGLSNRRRRRCLR</sequence>
<protein>
    <submittedName>
        <fullName evidence="1">Uncharacterized protein</fullName>
    </submittedName>
</protein>
<gene>
    <name evidence="1" type="ORF">F5148DRAFT_551356</name>
</gene>
<dbReference type="EMBL" id="JAGFNK010000381">
    <property type="protein sequence ID" value="KAI9451343.1"/>
    <property type="molecule type" value="Genomic_DNA"/>
</dbReference>
<comment type="caution">
    <text evidence="1">The sequence shown here is derived from an EMBL/GenBank/DDBJ whole genome shotgun (WGS) entry which is preliminary data.</text>
</comment>